<organism evidence="1 2">
    <name type="scientific">Spiromyces aspiralis</name>
    <dbReference type="NCBI Taxonomy" id="68401"/>
    <lineage>
        <taxon>Eukaryota</taxon>
        <taxon>Fungi</taxon>
        <taxon>Fungi incertae sedis</taxon>
        <taxon>Zoopagomycota</taxon>
        <taxon>Kickxellomycotina</taxon>
        <taxon>Kickxellomycetes</taxon>
        <taxon>Kickxellales</taxon>
        <taxon>Kickxellaceae</taxon>
        <taxon>Spiromyces</taxon>
    </lineage>
</organism>
<sequence length="114" mass="12084">MLPPFLTSSSTKSISFAVYEGAKGWLRRHDVLSKYSRAVVGGGGLVGFNLDTVGSVALTSSCAGAYAGVIMALMTCPLELVKIQMQLSRLMNRSGDGNAGQGLTNIQAFREILR</sequence>
<evidence type="ECO:0000313" key="1">
    <source>
        <dbReference type="EMBL" id="KAJ1672064.1"/>
    </source>
</evidence>
<dbReference type="Proteomes" id="UP001145114">
    <property type="component" value="Unassembled WGS sequence"/>
</dbReference>
<name>A0ACC1H8X0_9FUNG</name>
<dbReference type="EMBL" id="JAMZIH010008476">
    <property type="protein sequence ID" value="KAJ1672064.1"/>
    <property type="molecule type" value="Genomic_DNA"/>
</dbReference>
<feature type="non-terminal residue" evidence="1">
    <location>
        <position position="114"/>
    </location>
</feature>
<proteinExistence type="predicted"/>
<keyword evidence="2" id="KW-1185">Reference proteome</keyword>
<protein>
    <submittedName>
        <fullName evidence="1">Uncharacterized protein</fullName>
    </submittedName>
</protein>
<comment type="caution">
    <text evidence="1">The sequence shown here is derived from an EMBL/GenBank/DDBJ whole genome shotgun (WGS) entry which is preliminary data.</text>
</comment>
<accession>A0ACC1H8X0</accession>
<gene>
    <name evidence="1" type="ORF">EV182_007308</name>
</gene>
<evidence type="ECO:0000313" key="2">
    <source>
        <dbReference type="Proteomes" id="UP001145114"/>
    </source>
</evidence>
<reference evidence="1" key="1">
    <citation type="submission" date="2022-06" db="EMBL/GenBank/DDBJ databases">
        <title>Phylogenomic reconstructions and comparative analyses of Kickxellomycotina fungi.</title>
        <authorList>
            <person name="Reynolds N.K."/>
            <person name="Stajich J.E."/>
            <person name="Barry K."/>
            <person name="Grigoriev I.V."/>
            <person name="Crous P."/>
            <person name="Smith M.E."/>
        </authorList>
    </citation>
    <scope>NUCLEOTIDE SEQUENCE</scope>
    <source>
        <strain evidence="1">RSA 2271</strain>
    </source>
</reference>